<keyword evidence="5 6" id="KW-0472">Membrane</keyword>
<feature type="transmembrane region" description="Helical" evidence="6">
    <location>
        <begin position="63"/>
        <end position="83"/>
    </location>
</feature>
<dbReference type="InterPro" id="IPR016169">
    <property type="entry name" value="FAD-bd_PCMH_sub2"/>
</dbReference>
<dbReference type="InterPro" id="IPR006094">
    <property type="entry name" value="Oxid_FAD_bind_N"/>
</dbReference>
<dbReference type="InterPro" id="IPR036318">
    <property type="entry name" value="FAD-bd_PCMH-like_sf"/>
</dbReference>
<dbReference type="Gene3D" id="3.30.465.10">
    <property type="match status" value="1"/>
</dbReference>
<proteinExistence type="predicted"/>
<sequence>MAVMGDILAESPMTLAIYAGTTLVGLVFVGMLVSFCTAPLMVKKKTAKGEQPQSWFTKFVMDFMTDYRVIVICLVVVPLSFLFETYFEWRDWFHRKFRVAPKMHDQRVKIVQEQVQRWHESGLRGQKMMCTARKSWLTMSVRTATFKEDCNRIKVDLRDILEVNPDKMTMRTEPLVDMRYMTRHLVPMGYQLAIQVEMEDLTIGGLCMGLGMETNSHLYGLIQETVVAFEIVTSDGKLVRASKDENPDLYHALPWSHGTIGFLVAVELKIIPIKPFVHITYIPCHTKDDLCKQMKELSEKDDAPALLEATVYSKETSVIMVGEFDVADTPEKKKKINGVNYFWKPWYYLHVETALGKRGQFDEYIPVRHYHHRFTRSVFWELRDLIPFGNHPIYRYLFGWLGAPKISFLKLTMTPQIRKEVVYKHVVQDIIIPIDEMSKSIDLFHEWFEIYPLLVFPIAIFDKSPYKTFLRKPKNLIKGKDYEMFFDLGAYGVPEKVRQKKPWNAKKMILAMEEYTRQVGGYQCLYADTFMTREQFREMFDHTLYDQVREKYNAVGAFPDVYTKIKPEAGVVDDHADFKEE</sequence>
<comment type="subcellular location">
    <subcellularLocation>
        <location evidence="1">Membrane</location>
        <topology evidence="1">Single-pass membrane protein</topology>
    </subcellularLocation>
</comment>
<dbReference type="AlphaFoldDB" id="A0A7S2XZE5"/>
<evidence type="ECO:0000256" key="4">
    <source>
        <dbReference type="ARBA" id="ARBA00022989"/>
    </source>
</evidence>
<keyword evidence="3 6" id="KW-0812">Transmembrane</keyword>
<keyword evidence="4 6" id="KW-1133">Transmembrane helix</keyword>
<dbReference type="GO" id="GO:0005737">
    <property type="term" value="C:cytoplasm"/>
    <property type="evidence" value="ECO:0007669"/>
    <property type="project" value="TreeGrafter"/>
</dbReference>
<dbReference type="EC" id="1.3.1.72" evidence="2"/>
<name>A0A7S2XZE5_9STRA</name>
<feature type="transmembrane region" description="Helical" evidence="6">
    <location>
        <begin position="15"/>
        <end position="42"/>
    </location>
</feature>
<dbReference type="GO" id="GO:0000246">
    <property type="term" value="F:Delta24(24-1) sterol reductase activity"/>
    <property type="evidence" value="ECO:0007669"/>
    <property type="project" value="TreeGrafter"/>
</dbReference>
<dbReference type="GO" id="GO:0050614">
    <property type="term" value="F:Delta24-sterol reductase activity"/>
    <property type="evidence" value="ECO:0007669"/>
    <property type="project" value="UniProtKB-EC"/>
</dbReference>
<dbReference type="GO" id="GO:0071949">
    <property type="term" value="F:FAD binding"/>
    <property type="evidence" value="ECO:0007669"/>
    <property type="project" value="InterPro"/>
</dbReference>
<dbReference type="SUPFAM" id="SSF56176">
    <property type="entry name" value="FAD-binding/transporter-associated domain-like"/>
    <property type="match status" value="1"/>
</dbReference>
<protein>
    <recommendedName>
        <fullName evidence="2">Delta(24)-sterol reductase</fullName>
        <ecNumber evidence="2">1.3.1.72</ecNumber>
    </recommendedName>
</protein>
<gene>
    <name evidence="8" type="ORF">FJAP1339_LOCUS7901</name>
</gene>
<dbReference type="GO" id="GO:0016020">
    <property type="term" value="C:membrane"/>
    <property type="evidence" value="ECO:0007669"/>
    <property type="project" value="UniProtKB-SubCell"/>
</dbReference>
<dbReference type="InterPro" id="IPR040165">
    <property type="entry name" value="Diminuto-like"/>
</dbReference>
<evidence type="ECO:0000256" key="6">
    <source>
        <dbReference type="SAM" id="Phobius"/>
    </source>
</evidence>
<evidence type="ECO:0000256" key="3">
    <source>
        <dbReference type="ARBA" id="ARBA00022692"/>
    </source>
</evidence>
<dbReference type="PROSITE" id="PS51387">
    <property type="entry name" value="FAD_PCMH"/>
    <property type="match status" value="1"/>
</dbReference>
<feature type="domain" description="FAD-binding PCMH-type" evidence="7">
    <location>
        <begin position="92"/>
        <end position="273"/>
    </location>
</feature>
<dbReference type="Pfam" id="PF01565">
    <property type="entry name" value="FAD_binding_4"/>
    <property type="match status" value="1"/>
</dbReference>
<dbReference type="EMBL" id="HBHR01015816">
    <property type="protein sequence ID" value="CAD9867133.1"/>
    <property type="molecule type" value="Transcribed_RNA"/>
</dbReference>
<reference evidence="8" key="1">
    <citation type="submission" date="2021-01" db="EMBL/GenBank/DDBJ databases">
        <authorList>
            <person name="Corre E."/>
            <person name="Pelletier E."/>
            <person name="Niang G."/>
            <person name="Scheremetjew M."/>
            <person name="Finn R."/>
            <person name="Kale V."/>
            <person name="Holt S."/>
            <person name="Cochrane G."/>
            <person name="Meng A."/>
            <person name="Brown T."/>
            <person name="Cohen L."/>
        </authorList>
    </citation>
    <scope>NUCLEOTIDE SEQUENCE</scope>
    <source>
        <strain evidence="8">CCMP1661</strain>
    </source>
</reference>
<accession>A0A7S2XZE5</accession>
<evidence type="ECO:0000256" key="2">
    <source>
        <dbReference type="ARBA" id="ARBA00012405"/>
    </source>
</evidence>
<dbReference type="InterPro" id="IPR016166">
    <property type="entry name" value="FAD-bd_PCMH"/>
</dbReference>
<dbReference type="GO" id="GO:0008202">
    <property type="term" value="P:steroid metabolic process"/>
    <property type="evidence" value="ECO:0007669"/>
    <property type="project" value="TreeGrafter"/>
</dbReference>
<evidence type="ECO:0000313" key="8">
    <source>
        <dbReference type="EMBL" id="CAD9867133.1"/>
    </source>
</evidence>
<evidence type="ECO:0000256" key="5">
    <source>
        <dbReference type="ARBA" id="ARBA00023136"/>
    </source>
</evidence>
<organism evidence="8">
    <name type="scientific">Fibrocapsa japonica</name>
    <dbReference type="NCBI Taxonomy" id="94617"/>
    <lineage>
        <taxon>Eukaryota</taxon>
        <taxon>Sar</taxon>
        <taxon>Stramenopiles</taxon>
        <taxon>Ochrophyta</taxon>
        <taxon>Raphidophyceae</taxon>
        <taxon>Chattonellales</taxon>
        <taxon>Chattonellaceae</taxon>
        <taxon>Fibrocapsa</taxon>
    </lineage>
</organism>
<dbReference type="PANTHER" id="PTHR10801:SF2">
    <property type="entry name" value="FAD-BINDING PCMH-TYPE DOMAIN-CONTAINING PROTEIN"/>
    <property type="match status" value="1"/>
</dbReference>
<evidence type="ECO:0000259" key="7">
    <source>
        <dbReference type="PROSITE" id="PS51387"/>
    </source>
</evidence>
<dbReference type="PANTHER" id="PTHR10801">
    <property type="entry name" value="24-DEHYDROCHOLESTEROL REDUCTASE"/>
    <property type="match status" value="1"/>
</dbReference>
<evidence type="ECO:0000256" key="1">
    <source>
        <dbReference type="ARBA" id="ARBA00004167"/>
    </source>
</evidence>